<dbReference type="GeneID" id="23612244"/>
<evidence type="ECO:0000313" key="2">
    <source>
        <dbReference type="EMBL" id="KFM27594.1"/>
    </source>
</evidence>
<keyword evidence="3" id="KW-1185">Reference proteome</keyword>
<gene>
    <name evidence="2" type="ORF">F751_0853</name>
</gene>
<evidence type="ECO:0000256" key="1">
    <source>
        <dbReference type="SAM" id="MobiDB-lite"/>
    </source>
</evidence>
<reference evidence="2 3" key="1">
    <citation type="journal article" date="2014" name="BMC Genomics">
        <title>Oil accumulation mechanisms of the oleaginous microalga Chlorella protothecoides revealed through its genome, transcriptomes, and proteomes.</title>
        <authorList>
            <person name="Gao C."/>
            <person name="Wang Y."/>
            <person name="Shen Y."/>
            <person name="Yan D."/>
            <person name="He X."/>
            <person name="Dai J."/>
            <person name="Wu Q."/>
        </authorList>
    </citation>
    <scope>NUCLEOTIDE SEQUENCE [LARGE SCALE GENOMIC DNA]</scope>
    <source>
        <strain evidence="2 3">0710</strain>
    </source>
</reference>
<dbReference type="EMBL" id="KL662152">
    <property type="protein sequence ID" value="KFM27594.1"/>
    <property type="molecule type" value="Genomic_DNA"/>
</dbReference>
<feature type="region of interest" description="Disordered" evidence="1">
    <location>
        <begin position="1"/>
        <end position="59"/>
    </location>
</feature>
<proteinExistence type="predicted"/>
<evidence type="ECO:0000313" key="3">
    <source>
        <dbReference type="Proteomes" id="UP000028924"/>
    </source>
</evidence>
<organism evidence="2 3">
    <name type="scientific">Auxenochlorella protothecoides</name>
    <name type="common">Green microalga</name>
    <name type="synonym">Chlorella protothecoides</name>
    <dbReference type="NCBI Taxonomy" id="3075"/>
    <lineage>
        <taxon>Eukaryota</taxon>
        <taxon>Viridiplantae</taxon>
        <taxon>Chlorophyta</taxon>
        <taxon>core chlorophytes</taxon>
        <taxon>Trebouxiophyceae</taxon>
        <taxon>Chlorellales</taxon>
        <taxon>Chlorellaceae</taxon>
        <taxon>Auxenochlorella</taxon>
    </lineage>
</organism>
<dbReference type="AlphaFoldDB" id="A0A087SPE0"/>
<sequence>MLAPAVMMSSSASHTWEGVGWGGRVSERERRSTSPTPPTNCGSFPSIESKPQFSPCPRR</sequence>
<accession>A0A087SPE0</accession>
<dbReference type="RefSeq" id="XP_011400577.1">
    <property type="nucleotide sequence ID" value="XM_011402275.1"/>
</dbReference>
<dbReference type="Proteomes" id="UP000028924">
    <property type="component" value="Unassembled WGS sequence"/>
</dbReference>
<protein>
    <submittedName>
        <fullName evidence="2">Uncharacterized protein</fullName>
    </submittedName>
</protein>
<dbReference type="KEGG" id="apro:F751_0853"/>
<name>A0A087SPE0_AUXPR</name>